<sequence length="823" mass="89751">MSRSPDVKEDPMECPLCMEPLEIDDVNFFPCTCGYQICRFCWHRIRTDENGLCPACRKPYPEDPAVYKPLSQEEIQRIKNEKKQKQNEKKQKVTENRKHLASVRVVQRNLVFVVGLSQRLADPEVLKRPEYFGKFGKIHKVVINNSTSYAGSQGPSASAYVTYLRSEDALRAIQCVNNVVVDGRTLKASLGTTKYCSYFLKSMQCPKPDCMYLHELGDEAASFTKEEMQAGKHQEYEQKLLQDLYKMNPTFLQPSACGNEKSKGKSSTSQRPGSTNKDGWPLLQGCGKVVNGLPTENRKTPPVLDCGSDSDHMTPDGQDSEELCPDQGTDISPFPSALDPSSPIDNPPESNSITENGETISQFPQLPNSDSPSPPPGLTRPSLLVPISVSDLTARSPFEGAAAESRSLFSDNSNFRHPNPLPSSLPSGPCSPQGGSDWPMTPEPQSLFTSDTIPVSSSTDWQAAFGFGSSSTQQQQQDDDLGFDPFDVTRKALADLIEKELSVQEPPSSSALSPDPFHNHAHAHLYRSSLAQRFGHLHQRAPVNGHLGPMPNQTTSRHPWMGTSTRNNLVHLNHTAVHSSFLDLNLPVQEQHPPHSTGLGGIPISAENNGSIESLNVKEWQDGLRALLPNININFGGLPSSTSSSSSSSSSSSVNHIGGPGGSLGGVSHSLSWDATASWMDPAIITAPGPPENPQTPQYLHQYLLNGIPSSAGNSLDCLQDDNPPHWLKSLQALTEMDAPASTAAPPQQQQQQQQQQPQHHTGMLDMHLSSLHRAGWAPYLPPPSTATPSHFHSPPPGFQTAFRPPAQTATADLLQNAAMDRH</sequence>
<evidence type="ECO:0000256" key="5">
    <source>
        <dbReference type="ARBA" id="ARBA00012483"/>
    </source>
</evidence>
<keyword evidence="32" id="KW-1185">Reference proteome</keyword>
<dbReference type="Gene3D" id="3.30.70.330">
    <property type="match status" value="1"/>
</dbReference>
<feature type="region of interest" description="Disordered" evidence="28">
    <location>
        <begin position="255"/>
        <end position="383"/>
    </location>
</feature>
<dbReference type="GO" id="GO:0008270">
    <property type="term" value="F:zinc ion binding"/>
    <property type="evidence" value="ECO:0007669"/>
    <property type="project" value="UniProtKB-KW"/>
</dbReference>
<dbReference type="GO" id="GO:0016567">
    <property type="term" value="P:protein ubiquitination"/>
    <property type="evidence" value="ECO:0007669"/>
    <property type="project" value="TreeGrafter"/>
</dbReference>
<keyword evidence="16 27" id="KW-0175">Coiled coil</keyword>
<comment type="pathway">
    <text evidence="4">Protein modification; protein ubiquitination.</text>
</comment>
<dbReference type="PROSITE" id="PS50102">
    <property type="entry name" value="RRM"/>
    <property type="match status" value="1"/>
</dbReference>
<evidence type="ECO:0000256" key="25">
    <source>
        <dbReference type="PROSITE-ProRule" id="PRU00176"/>
    </source>
</evidence>
<dbReference type="GO" id="GO:0030014">
    <property type="term" value="C:CCR4-NOT complex"/>
    <property type="evidence" value="ECO:0007669"/>
    <property type="project" value="InterPro"/>
</dbReference>
<evidence type="ECO:0000256" key="24">
    <source>
        <dbReference type="ARBA" id="ARBA00083942"/>
    </source>
</evidence>
<evidence type="ECO:0000256" key="8">
    <source>
        <dbReference type="ARBA" id="ARBA00022553"/>
    </source>
</evidence>
<evidence type="ECO:0000256" key="11">
    <source>
        <dbReference type="ARBA" id="ARBA00022771"/>
    </source>
</evidence>
<evidence type="ECO:0000256" key="21">
    <source>
        <dbReference type="ARBA" id="ARBA00075062"/>
    </source>
</evidence>
<dbReference type="GO" id="GO:0003723">
    <property type="term" value="F:RNA binding"/>
    <property type="evidence" value="ECO:0007669"/>
    <property type="project" value="UniProtKB-UniRule"/>
</dbReference>
<dbReference type="InterPro" id="IPR000504">
    <property type="entry name" value="RRM_dom"/>
</dbReference>
<evidence type="ECO:0000256" key="3">
    <source>
        <dbReference type="ARBA" id="ARBA00004496"/>
    </source>
</evidence>
<evidence type="ECO:0000256" key="2">
    <source>
        <dbReference type="ARBA" id="ARBA00004123"/>
    </source>
</evidence>
<evidence type="ECO:0000313" key="32">
    <source>
        <dbReference type="Proteomes" id="UP000515152"/>
    </source>
</evidence>
<evidence type="ECO:0000313" key="33">
    <source>
        <dbReference type="RefSeq" id="XP_031420876.1"/>
    </source>
</evidence>
<feature type="region of interest" description="Disordered" evidence="28">
    <location>
        <begin position="776"/>
        <end position="804"/>
    </location>
</feature>
<dbReference type="InterPro" id="IPR039780">
    <property type="entry name" value="Mot2"/>
</dbReference>
<feature type="compositionally biased region" description="Polar residues" evidence="28">
    <location>
        <begin position="265"/>
        <end position="277"/>
    </location>
</feature>
<proteinExistence type="predicted"/>
<dbReference type="Gene3D" id="3.30.40.10">
    <property type="entry name" value="Zinc/RING finger domain, C3HC4 (zinc finger)"/>
    <property type="match status" value="1"/>
</dbReference>
<dbReference type="InterPro" id="IPR000571">
    <property type="entry name" value="Znf_CCCH"/>
</dbReference>
<feature type="coiled-coil region" evidence="27">
    <location>
        <begin position="68"/>
        <end position="98"/>
    </location>
</feature>
<dbReference type="FunFam" id="3.30.70.330:FF:000044">
    <property type="entry name" value="Putative ccr4-not transcription complex subunit 4"/>
    <property type="match status" value="1"/>
</dbReference>
<keyword evidence="14" id="KW-0832">Ubl conjugation</keyword>
<keyword evidence="10 26" id="KW-0479">Metal-binding</keyword>
<evidence type="ECO:0000256" key="18">
    <source>
        <dbReference type="ARBA" id="ARBA00057081"/>
    </source>
</evidence>
<dbReference type="InterPro" id="IPR003954">
    <property type="entry name" value="RRM_euk-type"/>
</dbReference>
<evidence type="ECO:0000256" key="9">
    <source>
        <dbReference type="ARBA" id="ARBA00022679"/>
    </source>
</evidence>
<comment type="catalytic activity">
    <reaction evidence="1">
        <text>S-ubiquitinyl-[E2 ubiquitin-conjugating enzyme]-L-cysteine + [acceptor protein]-L-lysine = [E2 ubiquitin-conjugating enzyme]-L-cysteine + N(6)-ubiquitinyl-[acceptor protein]-L-lysine.</text>
        <dbReference type="EC" id="2.3.2.27"/>
    </reaction>
</comment>
<feature type="compositionally biased region" description="Low complexity" evidence="28">
    <location>
        <begin position="422"/>
        <end position="436"/>
    </location>
</feature>
<feature type="domain" description="RRM" evidence="30">
    <location>
        <begin position="109"/>
        <end position="193"/>
    </location>
</feature>
<evidence type="ECO:0000256" key="15">
    <source>
        <dbReference type="ARBA" id="ARBA00022884"/>
    </source>
</evidence>
<feature type="zinc finger region" description="C3H1-type" evidence="26">
    <location>
        <begin position="190"/>
        <end position="217"/>
    </location>
</feature>
<dbReference type="InterPro" id="IPR013083">
    <property type="entry name" value="Znf_RING/FYVE/PHD"/>
</dbReference>
<dbReference type="CDD" id="cd12438">
    <property type="entry name" value="RRM_CNOT4"/>
    <property type="match status" value="1"/>
</dbReference>
<evidence type="ECO:0000256" key="13">
    <source>
        <dbReference type="ARBA" id="ARBA00022833"/>
    </source>
</evidence>
<feature type="compositionally biased region" description="Low complexity" evidence="28">
    <location>
        <begin position="465"/>
        <end position="476"/>
    </location>
</feature>
<dbReference type="SUPFAM" id="SSF57850">
    <property type="entry name" value="RING/U-box"/>
    <property type="match status" value="1"/>
</dbReference>
<dbReference type="GO" id="GO:0061630">
    <property type="term" value="F:ubiquitin protein ligase activity"/>
    <property type="evidence" value="ECO:0007669"/>
    <property type="project" value="UniProtKB-EC"/>
</dbReference>
<protein>
    <recommendedName>
        <fullName evidence="20">CCR4-NOT transcription complex subunit 4</fullName>
        <ecNumber evidence="5">2.3.2.27</ecNumber>
    </recommendedName>
    <alternativeName>
        <fullName evidence="23">CCR4-associated factor 4</fullName>
    </alternativeName>
    <alternativeName>
        <fullName evidence="24">E3 ubiquitin-protein ligase CNOT4</fullName>
    </alternativeName>
    <alternativeName>
        <fullName evidence="21">Potential transcriptional repressor NOT4Hp</fullName>
    </alternativeName>
    <alternativeName>
        <fullName evidence="22">RING-type E3 ubiquitin transferase CNOT4</fullName>
    </alternativeName>
</protein>
<evidence type="ECO:0000256" key="10">
    <source>
        <dbReference type="ARBA" id="ARBA00022723"/>
    </source>
</evidence>
<evidence type="ECO:0000256" key="19">
    <source>
        <dbReference type="ARBA" id="ARBA00062432"/>
    </source>
</evidence>
<evidence type="ECO:0000256" key="4">
    <source>
        <dbReference type="ARBA" id="ARBA00004906"/>
    </source>
</evidence>
<dbReference type="GO" id="GO:0005829">
    <property type="term" value="C:cytosol"/>
    <property type="evidence" value="ECO:0007669"/>
    <property type="project" value="UniProtKB-ARBA"/>
</dbReference>
<keyword evidence="17" id="KW-0539">Nucleus</keyword>
<evidence type="ECO:0000256" key="23">
    <source>
        <dbReference type="ARBA" id="ARBA00083547"/>
    </source>
</evidence>
<evidence type="ECO:0000259" key="30">
    <source>
        <dbReference type="PROSITE" id="PS50102"/>
    </source>
</evidence>
<feature type="region of interest" description="Disordered" evidence="28">
    <location>
        <begin position="739"/>
        <end position="762"/>
    </location>
</feature>
<evidence type="ECO:0000259" key="31">
    <source>
        <dbReference type="PROSITE" id="PS50103"/>
    </source>
</evidence>
<evidence type="ECO:0000256" key="1">
    <source>
        <dbReference type="ARBA" id="ARBA00000900"/>
    </source>
</evidence>
<dbReference type="InterPro" id="IPR034261">
    <property type="entry name" value="CNOT4_RRM"/>
</dbReference>
<keyword evidence="13 26" id="KW-0862">Zinc</keyword>
<keyword evidence="11 26" id="KW-0863">Zinc-finger</keyword>
<evidence type="ECO:0000256" key="22">
    <source>
        <dbReference type="ARBA" id="ARBA00077837"/>
    </source>
</evidence>
<reference evidence="33" key="1">
    <citation type="submission" date="2025-08" db="UniProtKB">
        <authorList>
            <consortium name="RefSeq"/>
        </authorList>
    </citation>
    <scope>IDENTIFICATION</scope>
</reference>
<evidence type="ECO:0000256" key="6">
    <source>
        <dbReference type="ARBA" id="ARBA00022481"/>
    </source>
</evidence>
<keyword evidence="15 25" id="KW-0694">RNA-binding</keyword>
<dbReference type="Pfam" id="PF00076">
    <property type="entry name" value="RRM_1"/>
    <property type="match status" value="1"/>
</dbReference>
<feature type="domain" description="C3H1-type" evidence="31">
    <location>
        <begin position="190"/>
        <end position="217"/>
    </location>
</feature>
<dbReference type="PROSITE" id="PS50103">
    <property type="entry name" value="ZF_C3H1"/>
    <property type="match status" value="1"/>
</dbReference>
<evidence type="ECO:0000256" key="28">
    <source>
        <dbReference type="SAM" id="MobiDB-lite"/>
    </source>
</evidence>
<evidence type="ECO:0000256" key="27">
    <source>
        <dbReference type="SAM" id="Coils"/>
    </source>
</evidence>
<gene>
    <name evidence="33" type="primary">cnot4a</name>
</gene>
<feature type="compositionally biased region" description="Polar residues" evidence="28">
    <location>
        <begin position="348"/>
        <end position="371"/>
    </location>
</feature>
<dbReference type="RefSeq" id="XP_031420876.1">
    <property type="nucleotide sequence ID" value="XM_031565016.2"/>
</dbReference>
<evidence type="ECO:0000256" key="17">
    <source>
        <dbReference type="ARBA" id="ARBA00023242"/>
    </source>
</evidence>
<organism evidence="32 33">
    <name type="scientific">Clupea harengus</name>
    <name type="common">Atlantic herring</name>
    <dbReference type="NCBI Taxonomy" id="7950"/>
    <lineage>
        <taxon>Eukaryota</taxon>
        <taxon>Metazoa</taxon>
        <taxon>Chordata</taxon>
        <taxon>Craniata</taxon>
        <taxon>Vertebrata</taxon>
        <taxon>Euteleostomi</taxon>
        <taxon>Actinopterygii</taxon>
        <taxon>Neopterygii</taxon>
        <taxon>Teleostei</taxon>
        <taxon>Clupei</taxon>
        <taxon>Clupeiformes</taxon>
        <taxon>Clupeoidei</taxon>
        <taxon>Clupeidae</taxon>
        <taxon>Clupea</taxon>
    </lineage>
</organism>
<keyword evidence="6" id="KW-0488">Methylation</keyword>
<evidence type="ECO:0000256" key="12">
    <source>
        <dbReference type="ARBA" id="ARBA00022786"/>
    </source>
</evidence>
<comment type="subunit">
    <text evidence="19">Interacts with CNOT1 via its C-terminus but does not stably associate with the CCR4-NOT complex. Interacts (via RING domain) with UBE2D2. Interacts with ABCE1, PINK1 and PELO.</text>
</comment>
<comment type="subcellular location">
    <subcellularLocation>
        <location evidence="3">Cytoplasm</location>
    </subcellularLocation>
    <subcellularLocation>
        <location evidence="2">Nucleus</location>
    </subcellularLocation>
</comment>
<dbReference type="Proteomes" id="UP000515152">
    <property type="component" value="Chromosome 3"/>
</dbReference>
<dbReference type="PANTHER" id="PTHR12603">
    <property type="entry name" value="CCR4-NOT TRANSCRIPTION COMPLEX RELATED"/>
    <property type="match status" value="1"/>
</dbReference>
<keyword evidence="12" id="KW-0833">Ubl conjugation pathway</keyword>
<evidence type="ECO:0000256" key="26">
    <source>
        <dbReference type="PROSITE-ProRule" id="PRU00723"/>
    </source>
</evidence>
<feature type="region of interest" description="Disordered" evidence="28">
    <location>
        <begin position="639"/>
        <end position="661"/>
    </location>
</feature>
<feature type="region of interest" description="Disordered" evidence="28">
    <location>
        <begin position="464"/>
        <end position="484"/>
    </location>
</feature>
<dbReference type="FunFam" id="3.30.40.10:FF:000006">
    <property type="entry name" value="CCR4-NOT transcription complex subunit 4"/>
    <property type="match status" value="1"/>
</dbReference>
<accession>A0A6P8FAG9</accession>
<dbReference type="InterPro" id="IPR001841">
    <property type="entry name" value="Znf_RING"/>
</dbReference>
<feature type="domain" description="RING-type" evidence="29">
    <location>
        <begin position="14"/>
        <end position="57"/>
    </location>
</feature>
<evidence type="ECO:0000256" key="20">
    <source>
        <dbReference type="ARBA" id="ARBA00071435"/>
    </source>
</evidence>
<dbReference type="CDD" id="cd16618">
    <property type="entry name" value="mRING-HC-C4C4_CNOT4"/>
    <property type="match status" value="1"/>
</dbReference>
<dbReference type="PROSITE" id="PS50089">
    <property type="entry name" value="ZF_RING_2"/>
    <property type="match status" value="1"/>
</dbReference>
<dbReference type="CTD" id="569055"/>
<feature type="region of interest" description="Disordered" evidence="28">
    <location>
        <begin position="410"/>
        <end position="448"/>
    </location>
</feature>
<dbReference type="GeneID" id="105888485"/>
<keyword evidence="8" id="KW-0597">Phosphoprotein</keyword>
<evidence type="ECO:0000256" key="14">
    <source>
        <dbReference type="ARBA" id="ARBA00022843"/>
    </source>
</evidence>
<dbReference type="Pfam" id="PF14570">
    <property type="entry name" value="zf-RING_4"/>
    <property type="match status" value="1"/>
</dbReference>
<keyword evidence="9" id="KW-0808">Transferase</keyword>
<dbReference type="InterPro" id="IPR039515">
    <property type="entry name" value="NOT4_mRING-HC-C4C4"/>
</dbReference>
<dbReference type="InterPro" id="IPR035979">
    <property type="entry name" value="RBD_domain_sf"/>
</dbReference>
<dbReference type="AlphaFoldDB" id="A0A6P8FAG9"/>
<dbReference type="SUPFAM" id="SSF54928">
    <property type="entry name" value="RNA-binding domain, RBD"/>
    <property type="match status" value="1"/>
</dbReference>
<evidence type="ECO:0000256" key="16">
    <source>
        <dbReference type="ARBA" id="ARBA00023054"/>
    </source>
</evidence>
<keyword evidence="7" id="KW-0963">Cytoplasm</keyword>
<feature type="compositionally biased region" description="Low complexity" evidence="28">
    <location>
        <begin position="746"/>
        <end position="759"/>
    </location>
</feature>
<dbReference type="PANTHER" id="PTHR12603:SF0">
    <property type="entry name" value="CCR4-NOT TRANSCRIPTION COMPLEX SUBUNIT 4"/>
    <property type="match status" value="1"/>
</dbReference>
<dbReference type="InterPro" id="IPR012677">
    <property type="entry name" value="Nucleotide-bd_a/b_plait_sf"/>
</dbReference>
<dbReference type="SMART" id="SM00361">
    <property type="entry name" value="RRM_1"/>
    <property type="match status" value="1"/>
</dbReference>
<dbReference type="GO" id="GO:0005634">
    <property type="term" value="C:nucleus"/>
    <property type="evidence" value="ECO:0007669"/>
    <property type="project" value="UniProtKB-SubCell"/>
</dbReference>
<comment type="function">
    <text evidence="18">Has E3 ubiquitin ligase activity, promoting ubiquitination and degradation of target proteins. Involved in activation of the JAK/STAT pathway. Catalyzes ubiquitination of methylated RBM15. Plays a role in quality control of translation of mitochondrial outer membrane-localized mRNA. As part of the PINK1-regulated signaling, upon mitochondria damage, ubiquitinates ABCE1 and thereby recruits autophagy receptors to the mitochondrial outer membrane to initiate mitophagy.</text>
</comment>
<evidence type="ECO:0000259" key="29">
    <source>
        <dbReference type="PROSITE" id="PS50089"/>
    </source>
</evidence>
<dbReference type="EC" id="2.3.2.27" evidence="5"/>
<evidence type="ECO:0000256" key="7">
    <source>
        <dbReference type="ARBA" id="ARBA00022490"/>
    </source>
</evidence>
<name>A0A6P8FAG9_CLUHA</name>
<feature type="compositionally biased region" description="Low complexity" evidence="28">
    <location>
        <begin position="640"/>
        <end position="653"/>
    </location>
</feature>